<feature type="repeat" description="PPR" evidence="2">
    <location>
        <begin position="293"/>
        <end position="327"/>
    </location>
</feature>
<dbReference type="GeneID" id="125315248"/>
<name>A0ABM3HGC5_9MYRT</name>
<feature type="repeat" description="PPR" evidence="2">
    <location>
        <begin position="506"/>
        <end position="540"/>
    </location>
</feature>
<feature type="region of interest" description="Disordered" evidence="3">
    <location>
        <begin position="130"/>
        <end position="164"/>
    </location>
</feature>
<feature type="repeat" description="PPR" evidence="2">
    <location>
        <begin position="471"/>
        <end position="505"/>
    </location>
</feature>
<organism evidence="4 5">
    <name type="scientific">Rhodamnia argentea</name>
    <dbReference type="NCBI Taxonomy" id="178133"/>
    <lineage>
        <taxon>Eukaryota</taxon>
        <taxon>Viridiplantae</taxon>
        <taxon>Streptophyta</taxon>
        <taxon>Embryophyta</taxon>
        <taxon>Tracheophyta</taxon>
        <taxon>Spermatophyta</taxon>
        <taxon>Magnoliopsida</taxon>
        <taxon>eudicotyledons</taxon>
        <taxon>Gunneridae</taxon>
        <taxon>Pentapetalae</taxon>
        <taxon>rosids</taxon>
        <taxon>malvids</taxon>
        <taxon>Myrtales</taxon>
        <taxon>Myrtaceae</taxon>
        <taxon>Myrtoideae</taxon>
        <taxon>Myrteae</taxon>
        <taxon>Australasian group</taxon>
        <taxon>Rhodamnia</taxon>
    </lineage>
</organism>
<dbReference type="InterPro" id="IPR011990">
    <property type="entry name" value="TPR-like_helical_dom_sf"/>
</dbReference>
<dbReference type="Proteomes" id="UP000827889">
    <property type="component" value="Chromosome 5"/>
</dbReference>
<dbReference type="RefSeq" id="XP_048135654.1">
    <property type="nucleotide sequence ID" value="XM_048279697.1"/>
</dbReference>
<evidence type="ECO:0000256" key="2">
    <source>
        <dbReference type="PROSITE-ProRule" id="PRU00708"/>
    </source>
</evidence>
<evidence type="ECO:0000256" key="1">
    <source>
        <dbReference type="ARBA" id="ARBA00022737"/>
    </source>
</evidence>
<evidence type="ECO:0000313" key="5">
    <source>
        <dbReference type="RefSeq" id="XP_048135654.1"/>
    </source>
</evidence>
<gene>
    <name evidence="5" type="primary">LOC125315248</name>
</gene>
<dbReference type="Gene3D" id="1.25.40.10">
    <property type="entry name" value="Tetratricopeptide repeat domain"/>
    <property type="match status" value="3"/>
</dbReference>
<dbReference type="Pfam" id="PF13041">
    <property type="entry name" value="PPR_2"/>
    <property type="match status" value="1"/>
</dbReference>
<protein>
    <submittedName>
        <fullName evidence="5">Pentatricopeptide repeat-containing protein At1g77360, mitochondrial-like</fullName>
    </submittedName>
</protein>
<dbReference type="InterPro" id="IPR002885">
    <property type="entry name" value="PPR_rpt"/>
</dbReference>
<accession>A0ABM3HGC5</accession>
<sequence>MNCLSPISNFKLSSLKPSSRFLLLVKSTAASVVGTTPKSEKSMDPVFASLYHGLPYLGRITSQLATKESDHQVSAECKYYVTADCFCPNLLNSIHLLDWGFRTVTVTLCNLRSYPRDQWPAAERDHTGEFHRACSRSPPLSSSIDKKHRVSLNSSSKSKPPTYPRPYYQAHRITSKQELAKQQAFNSYLDIPNLPTKIRVLCEIIANTPSLAVEKVLKDSRIRVWQEDVEEVLKLSYSFPSSASNFFRWSRHQLKDDHSPYAWNLVVDMLGKNSLFDAMWDAVKSVHRKGLLSLATFASVFSSYVIAGSLQEAIMTFEVMDQYGMPPDVVALNSLFSAICRDGKTLDAVDFLWIVKERTRPDADTYAILLEGWENEGNVTGARRTFTEMVREISWDPANVPAYSSFLCTLLKGPGGICEALKYMWTMSDHRCYPGMKFFRSALEECTKRNDSKGADFLWEAMVGRIGCRPDTEMYNSMIALQCHTNHIDVAEKLLDEMVYNGAFPDDRTCNFLLQFLIKCRKLKEASRVFTEMVKNECVPSPANCNAAASMFTDARDHGSATKVWKWMVEYDRCDLDETGNTLIAGRLDLDRLPEAVKYAEYMGERGVKLSSSTLSRMKQSLSKARKLHVYDELLRKWRSPRAA</sequence>
<evidence type="ECO:0000256" key="3">
    <source>
        <dbReference type="SAM" id="MobiDB-lite"/>
    </source>
</evidence>
<keyword evidence="1" id="KW-0677">Repeat</keyword>
<keyword evidence="4" id="KW-1185">Reference proteome</keyword>
<dbReference type="PANTHER" id="PTHR47942">
    <property type="entry name" value="TETRATRICOPEPTIDE REPEAT (TPR)-LIKE SUPERFAMILY PROTEIN-RELATED"/>
    <property type="match status" value="1"/>
</dbReference>
<dbReference type="InterPro" id="IPR051222">
    <property type="entry name" value="PPR/CCM1_RNA-binding"/>
</dbReference>
<dbReference type="Pfam" id="PF01535">
    <property type="entry name" value="PPR"/>
    <property type="match status" value="1"/>
</dbReference>
<dbReference type="PANTHER" id="PTHR47942:SF7">
    <property type="entry name" value="OS02G0711100 PROTEIN"/>
    <property type="match status" value="1"/>
</dbReference>
<dbReference type="NCBIfam" id="TIGR00756">
    <property type="entry name" value="PPR"/>
    <property type="match status" value="1"/>
</dbReference>
<evidence type="ECO:0000313" key="4">
    <source>
        <dbReference type="Proteomes" id="UP000827889"/>
    </source>
</evidence>
<dbReference type="PROSITE" id="PS51375">
    <property type="entry name" value="PPR"/>
    <property type="match status" value="3"/>
</dbReference>
<reference evidence="5" key="1">
    <citation type="submission" date="2025-08" db="UniProtKB">
        <authorList>
            <consortium name="RefSeq"/>
        </authorList>
    </citation>
    <scope>IDENTIFICATION</scope>
    <source>
        <tissue evidence="5">Leaf</tissue>
    </source>
</reference>
<proteinExistence type="predicted"/>